<dbReference type="GO" id="GO:0004519">
    <property type="term" value="F:endonuclease activity"/>
    <property type="evidence" value="ECO:0007669"/>
    <property type="project" value="UniProtKB-KW"/>
</dbReference>
<dbReference type="Gramene" id="GBG78421">
    <property type="protein sequence ID" value="GBG78421"/>
    <property type="gene ID" value="CBR_g26449"/>
</dbReference>
<dbReference type="InterPro" id="IPR041373">
    <property type="entry name" value="RT_RNaseH"/>
</dbReference>
<feature type="domain" description="Reverse transcriptase" evidence="9">
    <location>
        <begin position="760"/>
        <end position="872"/>
    </location>
</feature>
<dbReference type="OrthoDB" id="1936239at2759"/>
<dbReference type="GO" id="GO:0051607">
    <property type="term" value="P:defense response to virus"/>
    <property type="evidence" value="ECO:0007669"/>
    <property type="project" value="InterPro"/>
</dbReference>
<dbReference type="Gene3D" id="3.30.70.270">
    <property type="match status" value="1"/>
</dbReference>
<evidence type="ECO:0000256" key="1">
    <source>
        <dbReference type="ARBA" id="ARBA00022670"/>
    </source>
</evidence>
<dbReference type="InterPro" id="IPR038588">
    <property type="entry name" value="XS_domain_sf"/>
</dbReference>
<dbReference type="PANTHER" id="PTHR46602">
    <property type="entry name" value="PROTEIN SUPPRESSOR OF GENE SILENCING 3"/>
    <property type="match status" value="1"/>
</dbReference>
<evidence type="ECO:0000259" key="9">
    <source>
        <dbReference type="Pfam" id="PF00078"/>
    </source>
</evidence>
<dbReference type="InterPro" id="IPR000477">
    <property type="entry name" value="RT_dom"/>
</dbReference>
<dbReference type="Gene3D" id="3.10.10.10">
    <property type="entry name" value="HIV Type 1 Reverse Transcriptase, subunit A, domain 1"/>
    <property type="match status" value="1"/>
</dbReference>
<keyword evidence="5" id="KW-0255">Endonuclease</keyword>
<keyword evidence="2" id="KW-0808">Transferase</keyword>
<evidence type="ECO:0008006" key="14">
    <source>
        <dbReference type="Google" id="ProtNLM"/>
    </source>
</evidence>
<dbReference type="CDD" id="cd01647">
    <property type="entry name" value="RT_LTR"/>
    <property type="match status" value="1"/>
</dbReference>
<feature type="compositionally biased region" description="Gly residues" evidence="8">
    <location>
        <begin position="84"/>
        <end position="96"/>
    </location>
</feature>
<evidence type="ECO:0000256" key="5">
    <source>
        <dbReference type="ARBA" id="ARBA00022759"/>
    </source>
</evidence>
<protein>
    <recommendedName>
        <fullName evidence="14">Reverse transcriptase domain-containing protein</fullName>
    </recommendedName>
</protein>
<dbReference type="GO" id="GO:0008233">
    <property type="term" value="F:peptidase activity"/>
    <property type="evidence" value="ECO:0007669"/>
    <property type="project" value="UniProtKB-KW"/>
</dbReference>
<feature type="region of interest" description="Disordered" evidence="8">
    <location>
        <begin position="565"/>
        <end position="587"/>
    </location>
</feature>
<dbReference type="SUPFAM" id="SSF56672">
    <property type="entry name" value="DNA/RNA polymerases"/>
    <property type="match status" value="2"/>
</dbReference>
<evidence type="ECO:0000256" key="4">
    <source>
        <dbReference type="ARBA" id="ARBA00022722"/>
    </source>
</evidence>
<evidence type="ECO:0000256" key="8">
    <source>
        <dbReference type="SAM" id="MobiDB-lite"/>
    </source>
</evidence>
<dbReference type="GO" id="GO:0031047">
    <property type="term" value="P:regulatory ncRNA-mediated gene silencing"/>
    <property type="evidence" value="ECO:0007669"/>
    <property type="project" value="InterPro"/>
</dbReference>
<dbReference type="AlphaFoldDB" id="A0A388L7X2"/>
<dbReference type="GO" id="GO:0003964">
    <property type="term" value="F:RNA-directed DNA polymerase activity"/>
    <property type="evidence" value="ECO:0007669"/>
    <property type="project" value="UniProtKB-KW"/>
</dbReference>
<feature type="region of interest" description="Disordered" evidence="8">
    <location>
        <begin position="1"/>
        <end position="97"/>
    </location>
</feature>
<dbReference type="Pfam" id="PF17917">
    <property type="entry name" value="RT_RNaseH"/>
    <property type="match status" value="1"/>
</dbReference>
<keyword evidence="3" id="KW-0548">Nucleotidyltransferase</keyword>
<proteinExistence type="predicted"/>
<sequence>MGRSKKSSRGQVLAGNPATSGTAVNSPSSQCSTALLAWNGPQQMVPGAGMQRPAPSMSTWAKGSVAGVGGVDGESSSDRDWPSFGGGKLSAGGPQGRGPVSYEGGSVNTPGWPGNCPASCIKGDMRTQAPWHGSDRGPPPANCMVPVGATDSGAVRSRSNSEAEGHGVGPSHGPWNSAALKGSWGSGQIEAASGGGYGSREFQLDQTKESSWGPGRSGNDQLWSVASPRTGDTALFIPGSVRPSIIAGARNKLCSGSHDDEAEDEDNELEASDVDIDEDDEWEITEDEHRCYEKKFYGGFMESLRKMDTDRFDSSSCEGCCPVCKTVDHFVKLSSFEQHAKTKKSRRRAHQAFAIAIARLREARAKEGSSSKLSSAAQIWRSLEASADVQIVWPPWVIVQNTRKDKDASGKWVGMGSNELRPLFKQYVIEKEKHSYGPDGHRGMSALEFESTPAGYLAALDLDEHFRNEGKGRKEWESARRVLSGSVNNDGSQKNLFGYLATEKDITEFNRHCSGKKNQRAIKYNMVSRREMVIEPQRCKDEESRNIDELKSRAMIAQETAYSLERQKKEAERQKKEAEQRYSQATEELNTQRDWFRGQEEVHRSKMEALRRFHEEKLKHAQEAQEQKVRELLKRQQKAVKRDENEIEQLIQSRNLTEEQSSKLSGEVLVQKEGKKLRPVEYMSKKMPSKKLAKSTYERELYALSTAPVHWRHYLLGRFFYLRTDHQTLKWIKTHPVLSDALKRWIEVVDQYDFKLDYVKGEYNKVADARSRGKVVSKIDLKSGYHQIEVDPADQHKTAFKTHDGLYEFNVMPFSLTNALAIFQSLMDNVFRSLINRFVAVYLGDILVFSKSMEKDMRHLEEVLQILKDAQLREI</sequence>
<evidence type="ECO:0000256" key="6">
    <source>
        <dbReference type="ARBA" id="ARBA00022801"/>
    </source>
</evidence>
<evidence type="ECO:0000313" key="12">
    <source>
        <dbReference type="EMBL" id="GBG78421.1"/>
    </source>
</evidence>
<feature type="region of interest" description="Disordered" evidence="8">
    <location>
        <begin position="129"/>
        <end position="221"/>
    </location>
</feature>
<dbReference type="Proteomes" id="UP000265515">
    <property type="component" value="Unassembled WGS sequence"/>
</dbReference>
<dbReference type="EMBL" id="BFEA01000294">
    <property type="protein sequence ID" value="GBG78421.1"/>
    <property type="molecule type" value="Genomic_DNA"/>
</dbReference>
<evidence type="ECO:0000256" key="2">
    <source>
        <dbReference type="ARBA" id="ARBA00022679"/>
    </source>
</evidence>
<reference evidence="12 13" key="1">
    <citation type="journal article" date="2018" name="Cell">
        <title>The Chara Genome: Secondary Complexity and Implications for Plant Terrestrialization.</title>
        <authorList>
            <person name="Nishiyama T."/>
            <person name="Sakayama H."/>
            <person name="Vries J.D."/>
            <person name="Buschmann H."/>
            <person name="Saint-Marcoux D."/>
            <person name="Ullrich K.K."/>
            <person name="Haas F.B."/>
            <person name="Vanderstraeten L."/>
            <person name="Becker D."/>
            <person name="Lang D."/>
            <person name="Vosolsobe S."/>
            <person name="Rombauts S."/>
            <person name="Wilhelmsson P.K.I."/>
            <person name="Janitza P."/>
            <person name="Kern R."/>
            <person name="Heyl A."/>
            <person name="Rumpler F."/>
            <person name="Villalobos L.I.A.C."/>
            <person name="Clay J.M."/>
            <person name="Skokan R."/>
            <person name="Toyoda A."/>
            <person name="Suzuki Y."/>
            <person name="Kagoshima H."/>
            <person name="Schijlen E."/>
            <person name="Tajeshwar N."/>
            <person name="Catarino B."/>
            <person name="Hetherington A.J."/>
            <person name="Saltykova A."/>
            <person name="Bonnot C."/>
            <person name="Breuninger H."/>
            <person name="Symeonidi A."/>
            <person name="Radhakrishnan G.V."/>
            <person name="Van Nieuwerburgh F."/>
            <person name="Deforce D."/>
            <person name="Chang C."/>
            <person name="Karol K.G."/>
            <person name="Hedrich R."/>
            <person name="Ulvskov P."/>
            <person name="Glockner G."/>
            <person name="Delwiche C.F."/>
            <person name="Petrasek J."/>
            <person name="Van de Peer Y."/>
            <person name="Friml J."/>
            <person name="Beilby M."/>
            <person name="Dolan L."/>
            <person name="Kohara Y."/>
            <person name="Sugano S."/>
            <person name="Fujiyama A."/>
            <person name="Delaux P.-M."/>
            <person name="Quint M."/>
            <person name="TheiBen G."/>
            <person name="Hagemann M."/>
            <person name="Harholt J."/>
            <person name="Dunand C."/>
            <person name="Zachgo S."/>
            <person name="Langdale J."/>
            <person name="Maumus F."/>
            <person name="Straeten D.V.D."/>
            <person name="Gould S.B."/>
            <person name="Rensing S.A."/>
        </authorList>
    </citation>
    <scope>NUCLEOTIDE SEQUENCE [LARGE SCALE GENOMIC DNA]</scope>
    <source>
        <strain evidence="12 13">S276</strain>
    </source>
</reference>
<dbReference type="OMA" id="AMIAQET"/>
<dbReference type="PANTHER" id="PTHR46602:SF1">
    <property type="entry name" value="PROTEIN SUPPRESSOR OF GENE SILENCING 3"/>
    <property type="match status" value="1"/>
</dbReference>
<evidence type="ECO:0000256" key="3">
    <source>
        <dbReference type="ARBA" id="ARBA00022695"/>
    </source>
</evidence>
<name>A0A388L7X2_CHABU</name>
<feature type="compositionally biased region" description="Polar residues" evidence="8">
    <location>
        <begin position="17"/>
        <end position="33"/>
    </location>
</feature>
<dbReference type="Gene3D" id="3.30.70.2890">
    <property type="entry name" value="XS domain"/>
    <property type="match status" value="1"/>
</dbReference>
<feature type="domain" description="XS" evidence="10">
    <location>
        <begin position="390"/>
        <end position="507"/>
    </location>
</feature>
<keyword evidence="6" id="KW-0378">Hydrolase</keyword>
<dbReference type="FunFam" id="3.10.10.10:FF:000007">
    <property type="entry name" value="Retrovirus-related Pol polyprotein from transposon 17.6-like Protein"/>
    <property type="match status" value="1"/>
</dbReference>
<comment type="caution">
    <text evidence="12">The sequence shown here is derived from an EMBL/GenBank/DDBJ whole genome shotgun (WGS) entry which is preliminary data.</text>
</comment>
<keyword evidence="13" id="KW-1185">Reference proteome</keyword>
<feature type="compositionally biased region" description="Basic and acidic residues" evidence="8">
    <location>
        <begin position="565"/>
        <end position="580"/>
    </location>
</feature>
<keyword evidence="1" id="KW-0645">Protease</keyword>
<dbReference type="CDD" id="cd09274">
    <property type="entry name" value="RNase_HI_RT_Ty3"/>
    <property type="match status" value="1"/>
</dbReference>
<organism evidence="12 13">
    <name type="scientific">Chara braunii</name>
    <name type="common">Braun's stonewort</name>
    <dbReference type="NCBI Taxonomy" id="69332"/>
    <lineage>
        <taxon>Eukaryota</taxon>
        <taxon>Viridiplantae</taxon>
        <taxon>Streptophyta</taxon>
        <taxon>Charophyceae</taxon>
        <taxon>Charales</taxon>
        <taxon>Characeae</taxon>
        <taxon>Chara</taxon>
    </lineage>
</organism>
<evidence type="ECO:0000259" key="10">
    <source>
        <dbReference type="Pfam" id="PF03468"/>
    </source>
</evidence>
<evidence type="ECO:0000313" key="13">
    <source>
        <dbReference type="Proteomes" id="UP000265515"/>
    </source>
</evidence>
<dbReference type="Pfam" id="PF00078">
    <property type="entry name" value="RVT_1"/>
    <property type="match status" value="1"/>
</dbReference>
<evidence type="ECO:0000256" key="7">
    <source>
        <dbReference type="ARBA" id="ARBA00022918"/>
    </source>
</evidence>
<dbReference type="Pfam" id="PF03468">
    <property type="entry name" value="XS"/>
    <property type="match status" value="1"/>
</dbReference>
<evidence type="ECO:0000259" key="11">
    <source>
        <dbReference type="Pfam" id="PF17917"/>
    </source>
</evidence>
<gene>
    <name evidence="12" type="ORF">CBR_g26449</name>
</gene>
<dbReference type="InterPro" id="IPR043502">
    <property type="entry name" value="DNA/RNA_pol_sf"/>
</dbReference>
<keyword evidence="4" id="KW-0540">Nuclease</keyword>
<dbReference type="InterPro" id="IPR005380">
    <property type="entry name" value="XS_domain"/>
</dbReference>
<accession>A0A388L7X2</accession>
<dbReference type="InterPro" id="IPR044287">
    <property type="entry name" value="SGS3"/>
</dbReference>
<dbReference type="STRING" id="69332.A0A388L7X2"/>
<dbReference type="GO" id="GO:0006508">
    <property type="term" value="P:proteolysis"/>
    <property type="evidence" value="ECO:0007669"/>
    <property type="project" value="UniProtKB-KW"/>
</dbReference>
<keyword evidence="7" id="KW-0695">RNA-directed DNA polymerase</keyword>
<feature type="domain" description="Reverse transcriptase RNase H-like" evidence="11">
    <location>
        <begin position="659"/>
        <end position="752"/>
    </location>
</feature>
<dbReference type="InterPro" id="IPR043128">
    <property type="entry name" value="Rev_trsase/Diguanyl_cyclase"/>
</dbReference>